<dbReference type="InterPro" id="IPR037033">
    <property type="entry name" value="DNA-dir_RNAP_su2_hyb_sf"/>
</dbReference>
<feature type="domain" description="RNA polymerase Rpb2" evidence="18">
    <location>
        <begin position="1116"/>
        <end position="1200"/>
    </location>
</feature>
<gene>
    <name evidence="24" type="ORF">AAP_04774</name>
</gene>
<comment type="caution">
    <text evidence="24">The sequence shown here is derived from an EMBL/GenBank/DDBJ whole genome shotgun (WGS) entry which is preliminary data.</text>
</comment>
<evidence type="ECO:0000256" key="12">
    <source>
        <dbReference type="ARBA" id="ARBA00048552"/>
    </source>
</evidence>
<dbReference type="GO" id="GO:0003677">
    <property type="term" value="F:DNA binding"/>
    <property type="evidence" value="ECO:0007669"/>
    <property type="project" value="InterPro"/>
</dbReference>
<dbReference type="CDD" id="cd00653">
    <property type="entry name" value="RNA_pol_B_RPB2"/>
    <property type="match status" value="1"/>
</dbReference>
<dbReference type="FunFam" id="3.90.1100.10:FF:000020">
    <property type="entry name" value="DNA-directed RNA polymerase subunit beta"/>
    <property type="match status" value="1"/>
</dbReference>
<dbReference type="FunFam" id="3.90.1100.10:FF:000009">
    <property type="entry name" value="DNA-directed RNA polymerase subunit beta"/>
    <property type="match status" value="1"/>
</dbReference>
<evidence type="ECO:0000256" key="6">
    <source>
        <dbReference type="ARBA" id="ARBA00022695"/>
    </source>
</evidence>
<evidence type="ECO:0000256" key="16">
    <source>
        <dbReference type="SAM" id="MobiDB-lite"/>
    </source>
</evidence>
<dbReference type="FunFam" id="3.90.1110.10:FF:000006">
    <property type="entry name" value="DNA-directed RNA polymerase subunit beta"/>
    <property type="match status" value="1"/>
</dbReference>
<dbReference type="InterPro" id="IPR037034">
    <property type="entry name" value="RNA_pol_Rpb2_2_sf"/>
</dbReference>
<dbReference type="Gene3D" id="3.90.1800.10">
    <property type="entry name" value="RNA polymerase alpha subunit dimerisation domain"/>
    <property type="match status" value="1"/>
</dbReference>
<comment type="subunit">
    <text evidence="3">Component of the RNA polymerase III (Pol III) complex consisting of 17 subunits.</text>
</comment>
<dbReference type="GO" id="GO:0032549">
    <property type="term" value="F:ribonucleoside binding"/>
    <property type="evidence" value="ECO:0007669"/>
    <property type="project" value="InterPro"/>
</dbReference>
<dbReference type="GO" id="GO:0005666">
    <property type="term" value="C:RNA polymerase III complex"/>
    <property type="evidence" value="ECO:0007669"/>
    <property type="project" value="EnsemblFungi"/>
</dbReference>
<dbReference type="Pfam" id="PF04567">
    <property type="entry name" value="RNA_pol_Rpb2_5"/>
    <property type="match status" value="1"/>
</dbReference>
<evidence type="ECO:0000256" key="3">
    <source>
        <dbReference type="ARBA" id="ARBA00011206"/>
    </source>
</evidence>
<dbReference type="SUPFAM" id="SSF64484">
    <property type="entry name" value="beta and beta-prime subunits of DNA dependent RNA-polymerase"/>
    <property type="match status" value="1"/>
</dbReference>
<evidence type="ECO:0000313" key="25">
    <source>
        <dbReference type="Proteomes" id="UP000242877"/>
    </source>
</evidence>
<evidence type="ECO:0000259" key="19">
    <source>
        <dbReference type="Pfam" id="PF04561"/>
    </source>
</evidence>
<dbReference type="Pfam" id="PF04561">
    <property type="entry name" value="RNA_pol_Rpb2_2"/>
    <property type="match status" value="1"/>
</dbReference>
<reference evidence="24 25" key="1">
    <citation type="journal article" date="2016" name="Genome Biol. Evol.">
        <title>Divergent and convergent evolution of fungal pathogenicity.</title>
        <authorList>
            <person name="Shang Y."/>
            <person name="Xiao G."/>
            <person name="Zheng P."/>
            <person name="Cen K."/>
            <person name="Zhan S."/>
            <person name="Wang C."/>
        </authorList>
    </citation>
    <scope>NUCLEOTIDE SEQUENCE [LARGE SCALE GENOMIC DNA]</scope>
    <source>
        <strain evidence="24 25">ARSEF 7405</strain>
    </source>
</reference>
<comment type="similarity">
    <text evidence="2 14">Belongs to the RNA polymerase beta chain family.</text>
</comment>
<dbReference type="Gene3D" id="3.90.1110.10">
    <property type="entry name" value="RNA polymerase Rpb2, domain 2"/>
    <property type="match status" value="1"/>
</dbReference>
<keyword evidence="5 15" id="KW-0808">Transferase</keyword>
<accession>A0A167WCM6</accession>
<dbReference type="Pfam" id="PF04560">
    <property type="entry name" value="RNA_pol_Rpb2_7"/>
    <property type="match status" value="1"/>
</dbReference>
<dbReference type="Gene3D" id="2.40.270.10">
    <property type="entry name" value="DNA-directed RNA polymerase, subunit 2, domain 6"/>
    <property type="match status" value="1"/>
</dbReference>
<dbReference type="Pfam" id="PF04566">
    <property type="entry name" value="RNA_pol_Rpb2_4"/>
    <property type="match status" value="1"/>
</dbReference>
<evidence type="ECO:0000259" key="18">
    <source>
        <dbReference type="Pfam" id="PF04560"/>
    </source>
</evidence>
<evidence type="ECO:0000259" key="17">
    <source>
        <dbReference type="Pfam" id="PF00562"/>
    </source>
</evidence>
<feature type="domain" description="RNA polymerase beta subunit protrusion" evidence="20">
    <location>
        <begin position="97"/>
        <end position="486"/>
    </location>
</feature>
<proteinExistence type="inferred from homology"/>
<feature type="domain" description="DNA-directed RNA polymerase subunit 2 hybrid-binding" evidence="17">
    <location>
        <begin position="742"/>
        <end position="1114"/>
    </location>
</feature>
<dbReference type="InterPro" id="IPR007641">
    <property type="entry name" value="RNA_pol_Rpb2_7"/>
</dbReference>
<dbReference type="GO" id="GO:0000785">
    <property type="term" value="C:chromatin"/>
    <property type="evidence" value="ECO:0007669"/>
    <property type="project" value="EnsemblFungi"/>
</dbReference>
<keyword evidence="4 15" id="KW-0240">DNA-directed RNA polymerase</keyword>
<comment type="subcellular location">
    <subcellularLocation>
        <location evidence="1">Nucleus</location>
    </subcellularLocation>
</comment>
<sequence length="1211" mass="135283">MVVARRRPQPAAAGLVAGAEAGLNAYPYGDVSAMNPSKQAPGAHEEDSDAHANMRRPKHDDFGALLEPFYYSKSLTDPINTAKDKWNLLPAFLKVKGLVKQHLDSYNYFVEVQIKKIVQSSAEIRSDVDPNFYIRFHNIYLGSPRRADEEQTENPLQKFESDITPNECRLRDMTYAAPILVDFEYVRGRQRVKRKGTPIGRMPMMLRSSKCVLADKTEAQLHALQECPLDPGGYFIVNGTEKVILVQEQLSKNRVIVETDAKKEIVQASVTSSSNERKSKSYVLLKKDRIYMRHNVISEDVPIVVLLKAMGIHSDKEILLLIAGVDEVYQEDFTVNFEEAVKLGIYTQHQALEYIGSRIKINRKPNAFGAPRRNYVQEAIEAISSVIISHVVVEDMNFRPKALFVAHMARRVLMAKHDSSLVDDRDFLGNKRLELAGQLLALLFEDLFKKFCFDIKMNIDKVLKKPVRTEAFDAFQVIAMHGNSITQGMNRAISTGNWSLKRFRMERAGVTHVLSRLSYIAALGMMTRIASQFEKSRKVSGPRALQPSQFGMLCPSDTPEGEACGLVKNLALMTHITTNDEEDPVRKLVYALGAEDVATLGGREFYSKGAYIIFLNGSPVALTRRPKSFLNSFRKLRRAGRISEFVSIHINHSQAAVHIATDDGRICRPLIIVENKKPKVTAAHLAKLRDGTMEFDDFLIEGLVEYLDVNEENDSNITVYEKDITDTTTHLEIEPFTILGAVAGLIPYPHHNQSPRNTYQCAMGKQAIGAIASNQYMRIDSLLYTMVYPQKPMVKTRTIELTRYDKLPAGHSATVAVMSYSGYDIEDALVLNKGSVDRGFGRCHVFRKYATTLKSYSNGSKDKLKGPDRDNGLPIRKHALLDNDGLAAVGEKVNAGEVFINKVTPENALSSGITGSDAGRPVAYLPTPQTYKLPDPSYIDKVLISATEGESQLIKVQTRQTRRPEVGDKFSSRHGQKGVVGIIAEQADMPFTDQGINPDIIMNPHGFPSRMTVGKMLELLTGKAGVLSGEFGYGTPFGGTPVEEASRTLVEHGFSYSGKDFLTSGITGEPLPFYVFTGPIYYQKLKHMVQDKMHSRARGPRAILTRQPTEGRSRDGGLRLGEMERDCLVAYGTSQLLLERLMISSDQHEVDVCEHCGFMGYSGWCQRCKTSRGVVRMVIPYAAKLLFQELFSMNVVARLKMEDEFPETRGL</sequence>
<dbReference type="GO" id="GO:0003899">
    <property type="term" value="F:DNA-directed RNA polymerase activity"/>
    <property type="evidence" value="ECO:0007669"/>
    <property type="project" value="UniProtKB-EC"/>
</dbReference>
<dbReference type="EC" id="2.7.7.6" evidence="15"/>
<comment type="function">
    <text evidence="13">DNA-dependent RNA polymerase catalyzes the transcription of DNA into RNA using the four ribonucleoside triphosphates as substrates. Second largest core component of RNA polymerase III which synthesizes small RNAs, such as 5S rRNA and tRNAs. Proposed to contribute to the polymerase catalytic activity and forms the polymerase active center together with the largest subunit. Pol III is composed of mobile elements and RPC2 is part of the core element with the central large cleft and probably a clamp element that moves to open and close the cleft.</text>
</comment>
<dbReference type="Gene3D" id="3.90.1070.20">
    <property type="match status" value="1"/>
</dbReference>
<keyword evidence="9" id="KW-0862">Zinc</keyword>
<keyword evidence="8" id="KW-0863">Zinc-finger</keyword>
<feature type="region of interest" description="Disordered" evidence="16">
    <location>
        <begin position="34"/>
        <end position="56"/>
    </location>
</feature>
<evidence type="ECO:0000256" key="4">
    <source>
        <dbReference type="ARBA" id="ARBA00022478"/>
    </source>
</evidence>
<dbReference type="PANTHER" id="PTHR20856">
    <property type="entry name" value="DNA-DIRECTED RNA POLYMERASE I SUBUNIT 2"/>
    <property type="match status" value="1"/>
</dbReference>
<dbReference type="PROSITE" id="PS01166">
    <property type="entry name" value="RNA_POL_BETA"/>
    <property type="match status" value="1"/>
</dbReference>
<feature type="domain" description="RNA polymerase Rpb2" evidence="21">
    <location>
        <begin position="513"/>
        <end position="576"/>
    </location>
</feature>
<dbReference type="InterPro" id="IPR014724">
    <property type="entry name" value="RNA_pol_RPB2_OB-fold"/>
</dbReference>
<dbReference type="GO" id="GO:0008270">
    <property type="term" value="F:zinc ion binding"/>
    <property type="evidence" value="ECO:0007669"/>
    <property type="project" value="UniProtKB-KW"/>
</dbReference>
<evidence type="ECO:0000259" key="23">
    <source>
        <dbReference type="Pfam" id="PF04567"/>
    </source>
</evidence>
<evidence type="ECO:0000256" key="2">
    <source>
        <dbReference type="ARBA" id="ARBA00006835"/>
    </source>
</evidence>
<dbReference type="InterPro" id="IPR007121">
    <property type="entry name" value="RNA_pol_bsu_CS"/>
</dbReference>
<dbReference type="FunFam" id="3.90.1070.20:FF:000002">
    <property type="entry name" value="DNA-directed RNA polymerase subunit beta"/>
    <property type="match status" value="1"/>
</dbReference>
<dbReference type="OrthoDB" id="10248617at2759"/>
<name>A0A167WCM6_9EURO</name>
<keyword evidence="11" id="KW-0539">Nucleus</keyword>
<keyword evidence="25" id="KW-1185">Reference proteome</keyword>
<dbReference type="InterPro" id="IPR007642">
    <property type="entry name" value="RNA_pol_Rpb2_2"/>
</dbReference>
<keyword evidence="7" id="KW-0479">Metal-binding</keyword>
<evidence type="ECO:0000256" key="15">
    <source>
        <dbReference type="RuleBase" id="RU363031"/>
    </source>
</evidence>
<organism evidence="24 25">
    <name type="scientific">Ascosphaera apis ARSEF 7405</name>
    <dbReference type="NCBI Taxonomy" id="392613"/>
    <lineage>
        <taxon>Eukaryota</taxon>
        <taxon>Fungi</taxon>
        <taxon>Dikarya</taxon>
        <taxon>Ascomycota</taxon>
        <taxon>Pezizomycotina</taxon>
        <taxon>Eurotiomycetes</taxon>
        <taxon>Eurotiomycetidae</taxon>
        <taxon>Onygenales</taxon>
        <taxon>Ascosphaeraceae</taxon>
        <taxon>Ascosphaera</taxon>
    </lineage>
</organism>
<evidence type="ECO:0000259" key="20">
    <source>
        <dbReference type="Pfam" id="PF04563"/>
    </source>
</evidence>
<evidence type="ECO:0000256" key="9">
    <source>
        <dbReference type="ARBA" id="ARBA00022833"/>
    </source>
</evidence>
<keyword evidence="6 15" id="KW-0548">Nucleotidyltransferase</keyword>
<dbReference type="VEuPathDB" id="FungiDB:AAP_04774"/>
<protein>
    <recommendedName>
        <fullName evidence="15">DNA-directed RNA polymerase subunit beta</fullName>
        <ecNumber evidence="15">2.7.7.6</ecNumber>
    </recommendedName>
</protein>
<feature type="domain" description="RNA polymerase Rpb2" evidence="23">
    <location>
        <begin position="695"/>
        <end position="727"/>
    </location>
</feature>
<dbReference type="FunFam" id="2.40.270.10:FF:000011">
    <property type="entry name" value="DNA-directed RNA polymerase subunit beta"/>
    <property type="match status" value="1"/>
</dbReference>
<dbReference type="AlphaFoldDB" id="A0A167WCM6"/>
<evidence type="ECO:0000259" key="21">
    <source>
        <dbReference type="Pfam" id="PF04565"/>
    </source>
</evidence>
<evidence type="ECO:0000259" key="22">
    <source>
        <dbReference type="Pfam" id="PF04566"/>
    </source>
</evidence>
<evidence type="ECO:0000256" key="13">
    <source>
        <dbReference type="ARBA" id="ARBA00053978"/>
    </source>
</evidence>
<evidence type="ECO:0000256" key="5">
    <source>
        <dbReference type="ARBA" id="ARBA00022679"/>
    </source>
</evidence>
<dbReference type="GO" id="GO:0006386">
    <property type="term" value="P:termination of RNA polymerase III transcription"/>
    <property type="evidence" value="ECO:0007669"/>
    <property type="project" value="EnsemblFungi"/>
</dbReference>
<dbReference type="Pfam" id="PF04563">
    <property type="entry name" value="RNA_pol_Rpb2_1"/>
    <property type="match status" value="1"/>
</dbReference>
<dbReference type="Pfam" id="PF00562">
    <property type="entry name" value="RNA_pol_Rpb2_6"/>
    <property type="match status" value="1"/>
</dbReference>
<evidence type="ECO:0000256" key="11">
    <source>
        <dbReference type="ARBA" id="ARBA00023242"/>
    </source>
</evidence>
<dbReference type="InterPro" id="IPR015712">
    <property type="entry name" value="DNA-dir_RNA_pol_su2"/>
</dbReference>
<comment type="catalytic activity">
    <reaction evidence="12 15">
        <text>RNA(n) + a ribonucleoside 5'-triphosphate = RNA(n+1) + diphosphate</text>
        <dbReference type="Rhea" id="RHEA:21248"/>
        <dbReference type="Rhea" id="RHEA-COMP:14527"/>
        <dbReference type="Rhea" id="RHEA-COMP:17342"/>
        <dbReference type="ChEBI" id="CHEBI:33019"/>
        <dbReference type="ChEBI" id="CHEBI:61557"/>
        <dbReference type="ChEBI" id="CHEBI:140395"/>
        <dbReference type="EC" id="2.7.7.6"/>
    </reaction>
</comment>
<feature type="domain" description="RNA polymerase Rpb2" evidence="19">
    <location>
        <begin position="252"/>
        <end position="434"/>
    </location>
</feature>
<dbReference type="GO" id="GO:0006384">
    <property type="term" value="P:transcription initiation at RNA polymerase III promoter"/>
    <property type="evidence" value="ECO:0007669"/>
    <property type="project" value="EnsemblFungi"/>
</dbReference>
<evidence type="ECO:0000313" key="24">
    <source>
        <dbReference type="EMBL" id="KZZ88676.1"/>
    </source>
</evidence>
<dbReference type="FunFam" id="2.40.270.10:FF:000006">
    <property type="entry name" value="DNA-directed RNA polymerase subunit beta"/>
    <property type="match status" value="1"/>
</dbReference>
<dbReference type="InterPro" id="IPR007647">
    <property type="entry name" value="RNA_pol_Rpb2_5"/>
</dbReference>
<evidence type="ECO:0000256" key="7">
    <source>
        <dbReference type="ARBA" id="ARBA00022723"/>
    </source>
</evidence>
<dbReference type="InterPro" id="IPR007646">
    <property type="entry name" value="RNA_pol_Rpb2_4"/>
</dbReference>
<dbReference type="InterPro" id="IPR007120">
    <property type="entry name" value="DNA-dir_RNAP_su2_dom"/>
</dbReference>
<dbReference type="GO" id="GO:0042797">
    <property type="term" value="P:tRNA transcription by RNA polymerase III"/>
    <property type="evidence" value="ECO:0007669"/>
    <property type="project" value="EnsemblFungi"/>
</dbReference>
<evidence type="ECO:0000256" key="8">
    <source>
        <dbReference type="ARBA" id="ARBA00022771"/>
    </source>
</evidence>
<evidence type="ECO:0000256" key="10">
    <source>
        <dbReference type="ARBA" id="ARBA00023163"/>
    </source>
</evidence>
<keyword evidence="10 15" id="KW-0804">Transcription</keyword>
<dbReference type="Pfam" id="PF04565">
    <property type="entry name" value="RNA_pol_Rpb2_3"/>
    <property type="match status" value="1"/>
</dbReference>
<dbReference type="FunFam" id="3.90.1800.10:FF:000002">
    <property type="entry name" value="DNA-directed RNA polymerase subunit beta"/>
    <property type="match status" value="1"/>
</dbReference>
<dbReference type="EMBL" id="AZGZ01000024">
    <property type="protein sequence ID" value="KZZ88676.1"/>
    <property type="molecule type" value="Genomic_DNA"/>
</dbReference>
<dbReference type="InterPro" id="IPR007645">
    <property type="entry name" value="RNA_pol_Rpb2_3"/>
</dbReference>
<dbReference type="Gene3D" id="3.90.1100.10">
    <property type="match status" value="1"/>
</dbReference>
<dbReference type="Proteomes" id="UP000242877">
    <property type="component" value="Unassembled WGS sequence"/>
</dbReference>
<dbReference type="Gene3D" id="2.40.50.150">
    <property type="match status" value="1"/>
</dbReference>
<dbReference type="InterPro" id="IPR007644">
    <property type="entry name" value="RNA_pol_bsu_protrusion"/>
</dbReference>
<feature type="compositionally biased region" description="Basic and acidic residues" evidence="16">
    <location>
        <begin position="43"/>
        <end position="56"/>
    </location>
</feature>
<evidence type="ECO:0000256" key="14">
    <source>
        <dbReference type="RuleBase" id="RU000434"/>
    </source>
</evidence>
<feature type="domain" description="RNA polymerase Rpb2" evidence="22">
    <location>
        <begin position="613"/>
        <end position="674"/>
    </location>
</feature>
<evidence type="ECO:0000256" key="1">
    <source>
        <dbReference type="ARBA" id="ARBA00004123"/>
    </source>
</evidence>